<dbReference type="Proteomes" id="UP000188320">
    <property type="component" value="Unassembled WGS sequence"/>
</dbReference>
<dbReference type="AlphaFoldDB" id="A0A1R1PFX6"/>
<evidence type="ECO:0000313" key="2">
    <source>
        <dbReference type="Proteomes" id="UP000188320"/>
    </source>
</evidence>
<feature type="non-terminal residue" evidence="1">
    <location>
        <position position="27"/>
    </location>
</feature>
<reference evidence="2" key="1">
    <citation type="submission" date="2017-01" db="EMBL/GenBank/DDBJ databases">
        <authorList>
            <person name="Wang Y."/>
            <person name="White M."/>
            <person name="Kvist S."/>
            <person name="Moncalvo J.-M."/>
        </authorList>
    </citation>
    <scope>NUCLEOTIDE SEQUENCE [LARGE SCALE GENOMIC DNA]</scope>
    <source>
        <strain evidence="2">COL-18-3</strain>
    </source>
</reference>
<keyword evidence="2" id="KW-1185">Reference proteome</keyword>
<dbReference type="EMBL" id="LSSK01001364">
    <property type="protein sequence ID" value="OMH79915.1"/>
    <property type="molecule type" value="Genomic_DNA"/>
</dbReference>
<comment type="caution">
    <text evidence="1">The sequence shown here is derived from an EMBL/GenBank/DDBJ whole genome shotgun (WGS) entry which is preliminary data.</text>
</comment>
<evidence type="ECO:0000313" key="1">
    <source>
        <dbReference type="EMBL" id="OMH79915.1"/>
    </source>
</evidence>
<protein>
    <submittedName>
        <fullName evidence="1">Uncharacterized protein</fullName>
    </submittedName>
</protein>
<proteinExistence type="predicted"/>
<gene>
    <name evidence="1" type="ORF">AX774_g6658</name>
</gene>
<sequence>MTHFQHFLMLRPRYGKLETRVYQTQVT</sequence>
<name>A0A1R1PFX6_ZANCU</name>
<organism evidence="1 2">
    <name type="scientific">Zancudomyces culisetae</name>
    <name type="common">Gut fungus</name>
    <name type="synonym">Smittium culisetae</name>
    <dbReference type="NCBI Taxonomy" id="1213189"/>
    <lineage>
        <taxon>Eukaryota</taxon>
        <taxon>Fungi</taxon>
        <taxon>Fungi incertae sedis</taxon>
        <taxon>Zoopagomycota</taxon>
        <taxon>Kickxellomycotina</taxon>
        <taxon>Harpellomycetes</taxon>
        <taxon>Harpellales</taxon>
        <taxon>Legeriomycetaceae</taxon>
        <taxon>Zancudomyces</taxon>
    </lineage>
</organism>
<accession>A0A1R1PFX6</accession>